<feature type="transmembrane region" description="Helical" evidence="1">
    <location>
        <begin position="406"/>
        <end position="430"/>
    </location>
</feature>
<accession>A0A5E7SAC4</accession>
<feature type="transmembrane region" description="Helical" evidence="1">
    <location>
        <begin position="185"/>
        <end position="205"/>
    </location>
</feature>
<feature type="transmembrane region" description="Helical" evidence="1">
    <location>
        <begin position="95"/>
        <end position="116"/>
    </location>
</feature>
<dbReference type="RefSeq" id="WP_224789976.1">
    <property type="nucleotide sequence ID" value="NZ_CABVJE010000002.1"/>
</dbReference>
<evidence type="ECO:0000313" key="2">
    <source>
        <dbReference type="EMBL" id="VVP80163.1"/>
    </source>
</evidence>
<organism evidence="2 3">
    <name type="scientific">Pseudomonas fluorescens</name>
    <dbReference type="NCBI Taxonomy" id="294"/>
    <lineage>
        <taxon>Bacteria</taxon>
        <taxon>Pseudomonadati</taxon>
        <taxon>Pseudomonadota</taxon>
        <taxon>Gammaproteobacteria</taxon>
        <taxon>Pseudomonadales</taxon>
        <taxon>Pseudomonadaceae</taxon>
        <taxon>Pseudomonas</taxon>
    </lineage>
</organism>
<protein>
    <submittedName>
        <fullName evidence="2">Uncharacterized protein</fullName>
    </submittedName>
</protein>
<dbReference type="AlphaFoldDB" id="A0A5E7SAC4"/>
<feature type="transmembrane region" description="Helical" evidence="1">
    <location>
        <begin position="136"/>
        <end position="154"/>
    </location>
</feature>
<proteinExistence type="predicted"/>
<evidence type="ECO:0000256" key="1">
    <source>
        <dbReference type="SAM" id="Phobius"/>
    </source>
</evidence>
<dbReference type="EMBL" id="CABVJE010000002">
    <property type="protein sequence ID" value="VVP80163.1"/>
    <property type="molecule type" value="Genomic_DNA"/>
</dbReference>
<keyword evidence="1" id="KW-0472">Membrane</keyword>
<name>A0A5E7SAC4_PSEFL</name>
<feature type="transmembrane region" description="Helical" evidence="1">
    <location>
        <begin position="337"/>
        <end position="358"/>
    </location>
</feature>
<keyword evidence="1" id="KW-0812">Transmembrane</keyword>
<feature type="transmembrane region" description="Helical" evidence="1">
    <location>
        <begin position="436"/>
        <end position="452"/>
    </location>
</feature>
<feature type="transmembrane region" description="Helical" evidence="1">
    <location>
        <begin position="27"/>
        <end position="50"/>
    </location>
</feature>
<feature type="transmembrane region" description="Helical" evidence="1">
    <location>
        <begin position="292"/>
        <end position="325"/>
    </location>
</feature>
<dbReference type="Proteomes" id="UP000327191">
    <property type="component" value="Unassembled WGS sequence"/>
</dbReference>
<sequence length="764" mass="83755">MTVLLSVVGLTALTAFTRKNPIILGFGLVACLSIACGQAWPLIVVAAFSLSSTVLGRWILGQRVSAGWSVHFLLGAGTLGTLTGLAAHFPINYPWLYSALLLLPLLFGHTYTMAFFRELLILIRSTRDSACVTQTVLDVLISGFACLYILIAFMPEGGYDALAMHLFVPSHLAQMHQWKFDASTYVWAVMPMLVDWIYSFVYMLGGETASRLINSAFALLLAWQVREMTIWAGGSATSSRWAALIFLSTPLAFAESNSLYIESAWTAFIMGGTLAILKVSSFTPDAKERLSHLLLAGAMLGFAMAAKAVTLSILPVLLVMLLLQYKAWATQGIVQTLILGSVCLVLAGVTPYVTAWCLTGNPVFPFFNAIFQSPLWPSKNFEPPEVYGKGVTWDTLYRMVFNSSQFIEGGVGAAGFQWLLLPTAAVTLFLSGNKKALFIFLISAGAMIMTFHSTAYLRYILPSFALFSVVLALPFSETKVFPRTAGIIAGILLILTNTRFIDAGAYLGQIKPSALFSTAGRDAYLTQRMPIRKMVDIVNALNTDNHPVAVFAHPLMAGLNSEALYQSWYNVKWQSEFNAASSQPELVQLLRYRHVEWLIIDPAHLHEPQLSMLLSVSTSYAKVANVDLRKLNDIYYERLLNPDLSSLGGWNLTSPSTYDAPRKILTVNVKTPATQQVEVTPYQPYKSSVTARCATASTVGRIQTNWIDATGAFITASIETFNCTAEWATHEMTVVAPLNASAAIVYVAGHTDTPLEFKSLSFRQ</sequence>
<reference evidence="2 3" key="1">
    <citation type="submission" date="2019-09" db="EMBL/GenBank/DDBJ databases">
        <authorList>
            <person name="Chandra G."/>
            <person name="Truman W A."/>
        </authorList>
    </citation>
    <scope>NUCLEOTIDE SEQUENCE [LARGE SCALE GENOMIC DNA]</scope>
    <source>
        <strain evidence="2">PS938</strain>
    </source>
</reference>
<feature type="transmembrane region" description="Helical" evidence="1">
    <location>
        <begin position="70"/>
        <end position="89"/>
    </location>
</feature>
<feature type="transmembrane region" description="Helical" evidence="1">
    <location>
        <begin position="259"/>
        <end position="280"/>
    </location>
</feature>
<keyword evidence="1" id="KW-1133">Transmembrane helix</keyword>
<evidence type="ECO:0000313" key="3">
    <source>
        <dbReference type="Proteomes" id="UP000327191"/>
    </source>
</evidence>
<gene>
    <name evidence="2" type="ORF">PS938_00603</name>
</gene>
<feature type="transmembrane region" description="Helical" evidence="1">
    <location>
        <begin position="481"/>
        <end position="501"/>
    </location>
</feature>